<evidence type="ECO:0008006" key="3">
    <source>
        <dbReference type="Google" id="ProtNLM"/>
    </source>
</evidence>
<dbReference type="Pfam" id="PF05013">
    <property type="entry name" value="FGase"/>
    <property type="match status" value="1"/>
</dbReference>
<keyword evidence="2" id="KW-1185">Reference proteome</keyword>
<dbReference type="AlphaFoldDB" id="A0A249PJU5"/>
<keyword evidence="1" id="KW-0614">Plasmid</keyword>
<name>A0A249PJU5_9HYPH</name>
<sequence>MQGLEMSVSADSKAPLALPVTGEWWTQHRGDSPVVATAIHNGHMARDAVRSLFALSEAERLREEDPFTEFLIRDIPNRIVVHRSRFEVDINRPRNGAVYLRPEQAWGLTVWATEPPSDIVEPSLAMHDEYYAMLHSFLAGTERCHGRFVVLDVHSYNHRRAGPGSEPMLPAEAPDINIGTFSMDRRRWSPVVDRLVEALRAFDFPGGRLDVRENIAFQGRGEQTRFIHEHFPNTGCAIAVEFKKIFMDEWTGEPRGDVLLALRRLVRSAVPILLDELEAGR</sequence>
<dbReference type="SUPFAM" id="SSF53187">
    <property type="entry name" value="Zn-dependent exopeptidases"/>
    <property type="match status" value="1"/>
</dbReference>
<gene>
    <name evidence="1" type="ORF">SJ05684_b46070</name>
</gene>
<evidence type="ECO:0000313" key="2">
    <source>
        <dbReference type="Proteomes" id="UP000217211"/>
    </source>
</evidence>
<dbReference type="Proteomes" id="UP000217211">
    <property type="component" value="Plasmid pSJ05684b"/>
</dbReference>
<dbReference type="eggNOG" id="COG3741">
    <property type="taxonomic scope" value="Bacteria"/>
</dbReference>
<proteinExistence type="predicted"/>
<reference evidence="1 2" key="1">
    <citation type="submission" date="2017-08" db="EMBL/GenBank/DDBJ databases">
        <title>Multipartite genome sequences of Sinorhizobium species nodulating soybeans.</title>
        <authorList>
            <person name="Tian C.F."/>
        </authorList>
    </citation>
    <scope>NUCLEOTIDE SEQUENCE [LARGE SCALE GENOMIC DNA]</scope>
    <source>
        <strain evidence="1 2">CCBAU 05684</strain>
        <plasmid evidence="2">psj05684b</plasmid>
    </source>
</reference>
<dbReference type="Gene3D" id="3.40.630.40">
    <property type="entry name" value="Zn-dependent exopeptidases"/>
    <property type="match status" value="1"/>
</dbReference>
<dbReference type="STRING" id="716928.GCA_000261485_02185"/>
<evidence type="ECO:0000313" key="1">
    <source>
        <dbReference type="EMBL" id="ASY65589.1"/>
    </source>
</evidence>
<protein>
    <recommendedName>
        <fullName evidence="3">N-formylglutamate amidohydrolase</fullName>
    </recommendedName>
</protein>
<dbReference type="InterPro" id="IPR007709">
    <property type="entry name" value="N-FG_amidohydro"/>
</dbReference>
<dbReference type="EMBL" id="CP023068">
    <property type="protein sequence ID" value="ASY65589.1"/>
    <property type="molecule type" value="Genomic_DNA"/>
</dbReference>
<accession>A0A249PJU5</accession>
<dbReference type="KEGG" id="esj:SJ05684_b46070"/>
<organism evidence="1 2">
    <name type="scientific">Sinorhizobium sojae CCBAU 05684</name>
    <dbReference type="NCBI Taxonomy" id="716928"/>
    <lineage>
        <taxon>Bacteria</taxon>
        <taxon>Pseudomonadati</taxon>
        <taxon>Pseudomonadota</taxon>
        <taxon>Alphaproteobacteria</taxon>
        <taxon>Hyphomicrobiales</taxon>
        <taxon>Rhizobiaceae</taxon>
        <taxon>Sinorhizobium/Ensifer group</taxon>
        <taxon>Sinorhizobium</taxon>
    </lineage>
</organism>
<geneLocation type="plasmid" evidence="2">
    <name>psj05684b</name>
</geneLocation>